<accession>A0A543P1S2</accession>
<dbReference type="Proteomes" id="UP000319865">
    <property type="component" value="Unassembled WGS sequence"/>
</dbReference>
<dbReference type="EMBL" id="VFQE01000002">
    <property type="protein sequence ID" value="TQN38074.1"/>
    <property type="molecule type" value="Genomic_DNA"/>
</dbReference>
<evidence type="ECO:0000313" key="3">
    <source>
        <dbReference type="Proteomes" id="UP000319865"/>
    </source>
</evidence>
<organism evidence="2 3">
    <name type="scientific">Blastococcus colisei</name>
    <dbReference type="NCBI Taxonomy" id="1564162"/>
    <lineage>
        <taxon>Bacteria</taxon>
        <taxon>Bacillati</taxon>
        <taxon>Actinomycetota</taxon>
        <taxon>Actinomycetes</taxon>
        <taxon>Geodermatophilales</taxon>
        <taxon>Geodermatophilaceae</taxon>
        <taxon>Blastococcus</taxon>
    </lineage>
</organism>
<comment type="caution">
    <text evidence="2">The sequence shown here is derived from an EMBL/GenBank/DDBJ whole genome shotgun (WGS) entry which is preliminary data.</text>
</comment>
<reference evidence="2 3" key="1">
    <citation type="submission" date="2019-06" db="EMBL/GenBank/DDBJ databases">
        <title>Sequencing the genomes of 1000 actinobacteria strains.</title>
        <authorList>
            <person name="Klenk H.-P."/>
        </authorList>
    </citation>
    <scope>NUCLEOTIDE SEQUENCE [LARGE SCALE GENOMIC DNA]</scope>
    <source>
        <strain evidence="2 3">DSM 46837</strain>
    </source>
</reference>
<name>A0A543P1S2_9ACTN</name>
<feature type="transmembrane region" description="Helical" evidence="1">
    <location>
        <begin position="94"/>
        <end position="118"/>
    </location>
</feature>
<dbReference type="OrthoDB" id="9881887at2"/>
<evidence type="ECO:0008006" key="4">
    <source>
        <dbReference type="Google" id="ProtNLM"/>
    </source>
</evidence>
<gene>
    <name evidence="2" type="ORF">FHU33_4754</name>
</gene>
<dbReference type="RefSeq" id="WP_142027958.1">
    <property type="nucleotide sequence ID" value="NZ_VFQE01000002.1"/>
</dbReference>
<feature type="transmembrane region" description="Helical" evidence="1">
    <location>
        <begin position="138"/>
        <end position="159"/>
    </location>
</feature>
<keyword evidence="1" id="KW-0812">Transmembrane</keyword>
<proteinExistence type="predicted"/>
<keyword evidence="1" id="KW-1133">Transmembrane helix</keyword>
<keyword evidence="3" id="KW-1185">Reference proteome</keyword>
<dbReference type="AlphaFoldDB" id="A0A543P1S2"/>
<protein>
    <recommendedName>
        <fullName evidence="4">Tripartite tricarboxylate transporter TctB family protein</fullName>
    </recommendedName>
</protein>
<sequence length="161" mass="16030">MSASSTVPSTATRRSVPAPDAFTTAGAVLALGCTLAGTFLETPWKDDSGWGVDFHGHGGWAALGVNIAVVAVSLVLVGLATARARALPPQRTAVRALVLAGLGVVAIAVFYLGIPSVLAAGAAGVALDARRRLGRLTAPATVALVLAALTVATAVYLAFTG</sequence>
<feature type="transmembrane region" description="Helical" evidence="1">
    <location>
        <begin position="60"/>
        <end position="82"/>
    </location>
</feature>
<dbReference type="Gene3D" id="1.10.1760.20">
    <property type="match status" value="1"/>
</dbReference>
<evidence type="ECO:0000256" key="1">
    <source>
        <dbReference type="SAM" id="Phobius"/>
    </source>
</evidence>
<feature type="transmembrane region" description="Helical" evidence="1">
    <location>
        <begin position="21"/>
        <end position="40"/>
    </location>
</feature>
<evidence type="ECO:0000313" key="2">
    <source>
        <dbReference type="EMBL" id="TQN38074.1"/>
    </source>
</evidence>
<keyword evidence="1" id="KW-0472">Membrane</keyword>